<keyword evidence="1" id="KW-1133">Transmembrane helix</keyword>
<reference evidence="3" key="1">
    <citation type="journal article" date="2011" name="PLoS Genet.">
        <title>Genomic analysis of the necrotrophic fungal pathogens Sclerotinia sclerotiorum and Botrytis cinerea.</title>
        <authorList>
            <person name="Amselem J."/>
            <person name="Cuomo C.A."/>
            <person name="van Kan J.A."/>
            <person name="Viaud M."/>
            <person name="Benito E.P."/>
            <person name="Couloux A."/>
            <person name="Coutinho P.M."/>
            <person name="de Vries R.P."/>
            <person name="Dyer P.S."/>
            <person name="Fillinger S."/>
            <person name="Fournier E."/>
            <person name="Gout L."/>
            <person name="Hahn M."/>
            <person name="Kohn L."/>
            <person name="Lapalu N."/>
            <person name="Plummer K.M."/>
            <person name="Pradier J.M."/>
            <person name="Quevillon E."/>
            <person name="Sharon A."/>
            <person name="Simon A."/>
            <person name="ten Have A."/>
            <person name="Tudzynski B."/>
            <person name="Tudzynski P."/>
            <person name="Wincker P."/>
            <person name="Andrew M."/>
            <person name="Anthouard V."/>
            <person name="Beever R.E."/>
            <person name="Beffa R."/>
            <person name="Benoit I."/>
            <person name="Bouzid O."/>
            <person name="Brault B."/>
            <person name="Chen Z."/>
            <person name="Choquer M."/>
            <person name="Collemare J."/>
            <person name="Cotton P."/>
            <person name="Danchin E.G."/>
            <person name="Da Silva C."/>
            <person name="Gautier A."/>
            <person name="Giraud C."/>
            <person name="Giraud T."/>
            <person name="Gonzalez C."/>
            <person name="Grossetete S."/>
            <person name="Guldener U."/>
            <person name="Henrissat B."/>
            <person name="Howlett B.J."/>
            <person name="Kodira C."/>
            <person name="Kretschmer M."/>
            <person name="Lappartient A."/>
            <person name="Leroch M."/>
            <person name="Levis C."/>
            <person name="Mauceli E."/>
            <person name="Neuveglise C."/>
            <person name="Oeser B."/>
            <person name="Pearson M."/>
            <person name="Poulain J."/>
            <person name="Poussereau N."/>
            <person name="Quesneville H."/>
            <person name="Rascle C."/>
            <person name="Schumacher J."/>
            <person name="Segurens B."/>
            <person name="Sexton A."/>
            <person name="Silva E."/>
            <person name="Sirven C."/>
            <person name="Soanes D.M."/>
            <person name="Talbot N.J."/>
            <person name="Templeton M."/>
            <person name="Yandava C."/>
            <person name="Yarden O."/>
            <person name="Zeng Q."/>
            <person name="Rollins J.A."/>
            <person name="Lebrun M.H."/>
            <person name="Dickman M."/>
        </authorList>
    </citation>
    <scope>NUCLEOTIDE SEQUENCE [LARGE SCALE GENOMIC DNA]</scope>
    <source>
        <strain evidence="3">T4</strain>
    </source>
</reference>
<dbReference type="HOGENOM" id="CLU_2739724_0_0_1"/>
<dbReference type="AlphaFoldDB" id="G2YF20"/>
<proteinExistence type="predicted"/>
<name>G2YF20_BOTF4</name>
<organism evidence="2 3">
    <name type="scientific">Botryotinia fuckeliana (strain T4)</name>
    <name type="common">Noble rot fungus</name>
    <name type="synonym">Botrytis cinerea</name>
    <dbReference type="NCBI Taxonomy" id="999810"/>
    <lineage>
        <taxon>Eukaryota</taxon>
        <taxon>Fungi</taxon>
        <taxon>Dikarya</taxon>
        <taxon>Ascomycota</taxon>
        <taxon>Pezizomycotina</taxon>
        <taxon>Leotiomycetes</taxon>
        <taxon>Helotiales</taxon>
        <taxon>Sclerotiniaceae</taxon>
        <taxon>Botrytis</taxon>
    </lineage>
</organism>
<feature type="transmembrane region" description="Helical" evidence="1">
    <location>
        <begin position="6"/>
        <end position="26"/>
    </location>
</feature>
<gene>
    <name evidence="2" type="ORF">BofuT4_uP091000.1</name>
</gene>
<evidence type="ECO:0000313" key="2">
    <source>
        <dbReference type="EMBL" id="CCD50413.1"/>
    </source>
</evidence>
<evidence type="ECO:0000256" key="1">
    <source>
        <dbReference type="SAM" id="Phobius"/>
    </source>
</evidence>
<sequence length="71" mass="8049">MTAILMVTVGFCHRLLSSLFAVLIYFRLRNILGLYSWSQMALFIGIDHGSRRDGVGIWSGFQYWGSYVLSG</sequence>
<dbReference type="EMBL" id="FQ790325">
    <property type="protein sequence ID" value="CCD50413.1"/>
    <property type="molecule type" value="Genomic_DNA"/>
</dbReference>
<keyword evidence="1" id="KW-0812">Transmembrane</keyword>
<dbReference type="InParanoid" id="G2YF20"/>
<protein>
    <submittedName>
        <fullName evidence="2">Uncharacterized protein</fullName>
    </submittedName>
</protein>
<keyword evidence="1" id="KW-0472">Membrane</keyword>
<accession>G2YF20</accession>
<evidence type="ECO:0000313" key="3">
    <source>
        <dbReference type="Proteomes" id="UP000008177"/>
    </source>
</evidence>
<dbReference type="Proteomes" id="UP000008177">
    <property type="component" value="Unplaced contigs"/>
</dbReference>